<keyword evidence="2" id="KW-1185">Reference proteome</keyword>
<dbReference type="AlphaFoldDB" id="A0A165D5G7"/>
<evidence type="ECO:0000313" key="2">
    <source>
        <dbReference type="Proteomes" id="UP000076842"/>
    </source>
</evidence>
<proteinExistence type="predicted"/>
<protein>
    <submittedName>
        <fullName evidence="1">Uncharacterized protein</fullName>
    </submittedName>
</protein>
<name>A0A165D5G7_9BASI</name>
<dbReference type="Proteomes" id="UP000076842">
    <property type="component" value="Unassembled WGS sequence"/>
</dbReference>
<accession>A0A165D5G7</accession>
<sequence>MNVAIWDGALSVRDLTQDEAQLLDPPMAICSNGVIFSASDIQAIYKIDLSTPVQVALPEPLPWLSWQEIVGVPESTQENGLAESREAELPVDALARSKRSHNIEPDTAASITGGSPSQLLMSKRQKTSGPLLDTAAAVEEQSERNVAQYTFSARTVELEALDIQLTFDRSLTDNDVNYLLPFADTYEAYWANPPPEELGVLSCLFDGKEIQPAKPTRTAEKKALAAWLRHQARFKGKEGMQISYREAYRSYRCFALSSSE</sequence>
<dbReference type="EMBL" id="KV424077">
    <property type="protein sequence ID" value="KZT52118.1"/>
    <property type="molecule type" value="Genomic_DNA"/>
</dbReference>
<organism evidence="1 2">
    <name type="scientific">Calocera cornea HHB12733</name>
    <dbReference type="NCBI Taxonomy" id="1353952"/>
    <lineage>
        <taxon>Eukaryota</taxon>
        <taxon>Fungi</taxon>
        <taxon>Dikarya</taxon>
        <taxon>Basidiomycota</taxon>
        <taxon>Agaricomycotina</taxon>
        <taxon>Dacrymycetes</taxon>
        <taxon>Dacrymycetales</taxon>
        <taxon>Dacrymycetaceae</taxon>
        <taxon>Calocera</taxon>
    </lineage>
</organism>
<gene>
    <name evidence="1" type="ORF">CALCODRAFT_487366</name>
</gene>
<evidence type="ECO:0000313" key="1">
    <source>
        <dbReference type="EMBL" id="KZT52118.1"/>
    </source>
</evidence>
<dbReference type="InParanoid" id="A0A165D5G7"/>
<reference evidence="1 2" key="1">
    <citation type="journal article" date="2016" name="Mol. Biol. Evol.">
        <title>Comparative Genomics of Early-Diverging Mushroom-Forming Fungi Provides Insights into the Origins of Lignocellulose Decay Capabilities.</title>
        <authorList>
            <person name="Nagy L.G."/>
            <person name="Riley R."/>
            <person name="Tritt A."/>
            <person name="Adam C."/>
            <person name="Daum C."/>
            <person name="Floudas D."/>
            <person name="Sun H."/>
            <person name="Yadav J.S."/>
            <person name="Pangilinan J."/>
            <person name="Larsson K.H."/>
            <person name="Matsuura K."/>
            <person name="Barry K."/>
            <person name="Labutti K."/>
            <person name="Kuo R."/>
            <person name="Ohm R.A."/>
            <person name="Bhattacharya S.S."/>
            <person name="Shirouzu T."/>
            <person name="Yoshinaga Y."/>
            <person name="Martin F.M."/>
            <person name="Grigoriev I.V."/>
            <person name="Hibbett D.S."/>
        </authorList>
    </citation>
    <scope>NUCLEOTIDE SEQUENCE [LARGE SCALE GENOMIC DNA]</scope>
    <source>
        <strain evidence="1 2">HHB12733</strain>
    </source>
</reference>